<gene>
    <name evidence="1" type="ORF">Atai01_14670</name>
</gene>
<sequence length="110" mass="12315">MKQWSPCLDDTPRTTKLIAAENPDFPGLETWLTEWTADDYLIDPAGMEVFVRAALDSPVVRNSGYLRLARGFLEISLAMLFRAGVDIEPVNHEQAELVAAGREPARIMVR</sequence>
<proteinExistence type="predicted"/>
<dbReference type="RefSeq" id="WP_285486311.1">
    <property type="nucleotide sequence ID" value="NZ_BSTI01000003.1"/>
</dbReference>
<protein>
    <submittedName>
        <fullName evidence="1">Uncharacterized protein</fullName>
    </submittedName>
</protein>
<comment type="caution">
    <text evidence="1">The sequence shown here is derived from an EMBL/GenBank/DDBJ whole genome shotgun (WGS) entry which is preliminary data.</text>
</comment>
<dbReference type="Proteomes" id="UP001165136">
    <property type="component" value="Unassembled WGS sequence"/>
</dbReference>
<accession>A0A9W6QW60</accession>
<keyword evidence="2" id="KW-1185">Reference proteome</keyword>
<organism evidence="1 2">
    <name type="scientific">Amycolatopsis taiwanensis</name>
    <dbReference type="NCBI Taxonomy" id="342230"/>
    <lineage>
        <taxon>Bacteria</taxon>
        <taxon>Bacillati</taxon>
        <taxon>Actinomycetota</taxon>
        <taxon>Actinomycetes</taxon>
        <taxon>Pseudonocardiales</taxon>
        <taxon>Pseudonocardiaceae</taxon>
        <taxon>Amycolatopsis</taxon>
    </lineage>
</organism>
<name>A0A9W6QW60_9PSEU</name>
<evidence type="ECO:0000313" key="2">
    <source>
        <dbReference type="Proteomes" id="UP001165136"/>
    </source>
</evidence>
<dbReference type="EMBL" id="BSTI01000003">
    <property type="protein sequence ID" value="GLY64848.1"/>
    <property type="molecule type" value="Genomic_DNA"/>
</dbReference>
<dbReference type="AlphaFoldDB" id="A0A9W6QW60"/>
<dbReference type="Pfam" id="PF19564">
    <property type="entry name" value="DUF6086"/>
    <property type="match status" value="1"/>
</dbReference>
<dbReference type="InterPro" id="IPR045732">
    <property type="entry name" value="DUF6086"/>
</dbReference>
<evidence type="ECO:0000313" key="1">
    <source>
        <dbReference type="EMBL" id="GLY64848.1"/>
    </source>
</evidence>
<reference evidence="1" key="1">
    <citation type="submission" date="2023-03" db="EMBL/GenBank/DDBJ databases">
        <title>Amycolatopsis taiwanensis NBRC 103393.</title>
        <authorList>
            <person name="Ichikawa N."/>
            <person name="Sato H."/>
            <person name="Tonouchi N."/>
        </authorList>
    </citation>
    <scope>NUCLEOTIDE SEQUENCE</scope>
    <source>
        <strain evidence="1">NBRC 103393</strain>
    </source>
</reference>